<reference evidence="5" key="1">
    <citation type="submission" date="2016-05" db="EMBL/GenBank/DDBJ databases">
        <title>Comparative genomics of biotechnologically important yeasts.</title>
        <authorList>
            <consortium name="DOE Joint Genome Institute"/>
            <person name="Riley R."/>
            <person name="Haridas S."/>
            <person name="Wolfe K.H."/>
            <person name="Lopes M.R."/>
            <person name="Hittinger C.T."/>
            <person name="Goker M."/>
            <person name="Salamov A."/>
            <person name="Wisecaver J."/>
            <person name="Long T.M."/>
            <person name="Aerts A.L."/>
            <person name="Barry K."/>
            <person name="Choi C."/>
            <person name="Clum A."/>
            <person name="Coughlan A.Y."/>
            <person name="Deshpande S."/>
            <person name="Douglass A.P."/>
            <person name="Hanson S.J."/>
            <person name="Klenk H.-P."/>
            <person name="Labutti K."/>
            <person name="Lapidus A."/>
            <person name="Lindquist E."/>
            <person name="Lipzen A."/>
            <person name="Meier-Kolthoff J.P."/>
            <person name="Ohm R.A."/>
            <person name="Otillar R.P."/>
            <person name="Pangilinan J."/>
            <person name="Peng Y."/>
            <person name="Rokas A."/>
            <person name="Rosa C.A."/>
            <person name="Scheuner C."/>
            <person name="Sibirny A.A."/>
            <person name="Slot J.C."/>
            <person name="Stielow J.B."/>
            <person name="Sun H."/>
            <person name="Kurtzman C.P."/>
            <person name="Blackwell M."/>
            <person name="Grigoriev I.V."/>
            <person name="Jeffries T.W."/>
        </authorList>
    </citation>
    <scope>NUCLEOTIDE SEQUENCE [LARGE SCALE GENOMIC DNA]</scope>
    <source>
        <strain evidence="5">NRRL Y-1933</strain>
    </source>
</reference>
<keyword evidence="1" id="KW-0677">Repeat</keyword>
<feature type="compositionally biased region" description="Acidic residues" evidence="2">
    <location>
        <begin position="1277"/>
        <end position="1296"/>
    </location>
</feature>
<feature type="region of interest" description="Disordered" evidence="2">
    <location>
        <begin position="114"/>
        <end position="153"/>
    </location>
</feature>
<feature type="compositionally biased region" description="Polar residues" evidence="2">
    <location>
        <begin position="583"/>
        <end position="640"/>
    </location>
</feature>
<dbReference type="GO" id="GO:0005934">
    <property type="term" value="C:cellular bud tip"/>
    <property type="evidence" value="ECO:0007669"/>
    <property type="project" value="TreeGrafter"/>
</dbReference>
<accession>A0A1E4RIT3</accession>
<dbReference type="PANTHER" id="PTHR21601">
    <property type="entry name" value="SPA2 PROTEIN"/>
    <property type="match status" value="1"/>
</dbReference>
<feature type="compositionally biased region" description="Polar residues" evidence="2">
    <location>
        <begin position="741"/>
        <end position="763"/>
    </location>
</feature>
<dbReference type="SMART" id="SM00555">
    <property type="entry name" value="GIT"/>
    <property type="match status" value="2"/>
</dbReference>
<feature type="compositionally biased region" description="Polar residues" evidence="2">
    <location>
        <begin position="1230"/>
        <end position="1248"/>
    </location>
</feature>
<feature type="compositionally biased region" description="Polar residues" evidence="2">
    <location>
        <begin position="771"/>
        <end position="788"/>
    </location>
</feature>
<dbReference type="GO" id="GO:0005935">
    <property type="term" value="C:cellular bud neck"/>
    <property type="evidence" value="ECO:0007669"/>
    <property type="project" value="TreeGrafter"/>
</dbReference>
<feature type="compositionally biased region" description="Polar residues" evidence="2">
    <location>
        <begin position="118"/>
        <end position="128"/>
    </location>
</feature>
<name>A0A1E4RIT3_9ASCO</name>
<dbReference type="RefSeq" id="XP_020076208.1">
    <property type="nucleotide sequence ID" value="XM_020223578.1"/>
</dbReference>
<feature type="region of interest" description="Disordered" evidence="2">
    <location>
        <begin position="318"/>
        <end position="348"/>
    </location>
</feature>
<feature type="compositionally biased region" description="Polar residues" evidence="2">
    <location>
        <begin position="837"/>
        <end position="852"/>
    </location>
</feature>
<feature type="compositionally biased region" description="Basic and acidic residues" evidence="2">
    <location>
        <begin position="1098"/>
        <end position="1107"/>
    </location>
</feature>
<evidence type="ECO:0000256" key="1">
    <source>
        <dbReference type="ARBA" id="ARBA00022737"/>
    </source>
</evidence>
<feature type="compositionally biased region" description="Basic and acidic residues" evidence="2">
    <location>
        <begin position="791"/>
        <end position="811"/>
    </location>
</feature>
<feature type="compositionally biased region" description="Low complexity" evidence="2">
    <location>
        <begin position="972"/>
        <end position="981"/>
    </location>
</feature>
<organism evidence="4 5">
    <name type="scientific">Hyphopichia burtonii NRRL Y-1933</name>
    <dbReference type="NCBI Taxonomy" id="984485"/>
    <lineage>
        <taxon>Eukaryota</taxon>
        <taxon>Fungi</taxon>
        <taxon>Dikarya</taxon>
        <taxon>Ascomycota</taxon>
        <taxon>Saccharomycotina</taxon>
        <taxon>Pichiomycetes</taxon>
        <taxon>Debaryomycetaceae</taxon>
        <taxon>Hyphopichia</taxon>
    </lineage>
</organism>
<dbReference type="GO" id="GO:0005078">
    <property type="term" value="F:MAP-kinase scaffold activity"/>
    <property type="evidence" value="ECO:0007669"/>
    <property type="project" value="TreeGrafter"/>
</dbReference>
<feature type="compositionally biased region" description="Low complexity" evidence="2">
    <location>
        <begin position="887"/>
        <end position="928"/>
    </location>
</feature>
<dbReference type="InterPro" id="IPR013724">
    <property type="entry name" value="GIT_SHD"/>
</dbReference>
<dbReference type="EMBL" id="KV454541">
    <property type="protein sequence ID" value="ODV67141.1"/>
    <property type="molecule type" value="Genomic_DNA"/>
</dbReference>
<dbReference type="InterPro" id="IPR022018">
    <property type="entry name" value="GIT1_C"/>
</dbReference>
<dbReference type="STRING" id="984485.A0A1E4RIT3"/>
<feature type="compositionally biased region" description="Polar residues" evidence="2">
    <location>
        <begin position="1198"/>
        <end position="1214"/>
    </location>
</feature>
<gene>
    <name evidence="4" type="ORF">HYPBUDRAFT_6433</name>
</gene>
<dbReference type="GO" id="GO:0007124">
    <property type="term" value="P:pseudohyphal growth"/>
    <property type="evidence" value="ECO:0007669"/>
    <property type="project" value="TreeGrafter"/>
</dbReference>
<feature type="region of interest" description="Disordered" evidence="2">
    <location>
        <begin position="677"/>
        <end position="1301"/>
    </location>
</feature>
<dbReference type="GO" id="GO:0036267">
    <property type="term" value="P:invasive filamentous growth"/>
    <property type="evidence" value="ECO:0007669"/>
    <property type="project" value="TreeGrafter"/>
</dbReference>
<evidence type="ECO:0000313" key="5">
    <source>
        <dbReference type="Proteomes" id="UP000095085"/>
    </source>
</evidence>
<feature type="region of interest" description="Disordered" evidence="2">
    <location>
        <begin position="71"/>
        <end position="94"/>
    </location>
</feature>
<evidence type="ECO:0000256" key="2">
    <source>
        <dbReference type="SAM" id="MobiDB-lite"/>
    </source>
</evidence>
<dbReference type="OrthoDB" id="5588096at2759"/>
<evidence type="ECO:0000259" key="3">
    <source>
        <dbReference type="SMART" id="SM00555"/>
    </source>
</evidence>
<feature type="compositionally biased region" description="Basic residues" evidence="2">
    <location>
        <begin position="81"/>
        <end position="92"/>
    </location>
</feature>
<feature type="compositionally biased region" description="Basic and acidic residues" evidence="2">
    <location>
        <begin position="129"/>
        <end position="139"/>
    </location>
</feature>
<sequence>MSSENDLAHHYKVLKQFLDISDDLNSRSQSNSNRAIKAREKLLKLSPAQFKELSTDVYDELKRRIDESRGEPDFLLPKSSFHPKRNQARHKLASLPQSRFKDLVSDISYEIERRDLHTPSNTSPTKSESSNHNHQDSIDHSSPTKSLNSNHLHNQNQNQSINIQPKTVVPTKANLTWSSDEEEEEEEEGDEENKAAADLKNDLQNKNISQRSLHSNQSSQSQDVKLLMEEGSKMDKLITELKTELNESKNSYQELSNNHQSLQNELDQLIGDKKSLNNQIENLLIEKQNWKRNSQPDENVLKELDNLKSLNASLRLENQSLKNSHSKDINRNSKNMLSSSPSNSFDQSNDLKKQLEIFYDKLSHLDNPNINSNPNLSLNTNELTQLKNEVIKWQKRYEDSRSNIIIADLANLSFSDHELKSLVSPTGLVSMKLVADLQASIESFLLYINESSFDSDLLFDKISRISILSNEVATQGDAGSLNSNEQSVCLRESTSHALTATRYFALYSSLLPKIVIDRALSEICFTLCDLVSVSKLNSESINSTIIDSSIIQANKNLNNNNKKKDEVMVKPLRITNKLRESQSNDSNSPKNLYLNTNDSFNKRSVSNSSQASPLNNGDSYKVTPQSASYNGSTDNQPSRSLENKALTNQNLSNFQNDKASNGEYIASPVASLLNKQASPNRSINNNNNPSPSKDGNYSDVGETPTRIGVLPNSISPLRDNEDSPIKNKVRSSDTSFDKSPKGSNSVKSLASKFNESENNSPQELSPRGKANLQSKVGDSISNKSSPTSRGIFDRVKKFESPTEESIKKESPFRSSPSQSIASRRSSLGLEGDESVGQIKNSPSQQFLVNRSSLEVKDSKDTLLSEPFVAGGNANSKDISSSANNGESSHATTIAASPAAAAAAAASATAAATAATTDTPDSGTSTQSTAPALKPRGLFQSIRDRFTSDNQSKPAEDNTSEISDNDRNEVSTEKATSTAETTPAKDTDMDQYDYNDSQETSPSERSEQAFFQSFKGKLTPHENGENFGASRAPSSAASDITIRHDDSNPGNENNYSNPYMNIQNRSVNGSSLNESPVKSGNTEANKADEPGSSNSHVGSHKDETDYAESKNSSPLNSAAHASPLKANGASPLKSSAQASPMNNGAQVSSPLNTGAHIPSPGQSSQSQTSPLNVGSANIESPAQSSQSQTSPLNIAGGSSIRSPAQSQQSIGNDSPLNVAPPNAGAFDDASSIFSGPTPDSSSQAKSPSNVPEKASPISKSVGFASSPPTQHEAKDYSSSEEEEEEDDDDEEEDDDEVEARQRQEYRKSMAAATFNIDLFDIDDPDNTLTHVLLYLEHQTVQVISTIQSLLSAIKKPDATRGELREKSKAITIVISQMAEATNTSMNQTRNFQLKKHGSWVVTSLEDCNHRMNILCRPNSDKNDADFADKNFKQRLAGISFDIAKCTKELVKTVEEASLKEEISNLNAKLSHDDLT</sequence>
<dbReference type="Pfam" id="PF08518">
    <property type="entry name" value="GIT_SHD"/>
    <property type="match status" value="2"/>
</dbReference>
<dbReference type="GO" id="GO:0007121">
    <property type="term" value="P:bipolar cellular bud site selection"/>
    <property type="evidence" value="ECO:0007669"/>
    <property type="project" value="TreeGrafter"/>
</dbReference>
<feature type="compositionally biased region" description="Polar residues" evidence="2">
    <location>
        <begin position="1131"/>
        <end position="1151"/>
    </location>
</feature>
<feature type="compositionally biased region" description="Polar residues" evidence="2">
    <location>
        <begin position="872"/>
        <end position="886"/>
    </location>
</feature>
<feature type="compositionally biased region" description="Basic and acidic residues" evidence="2">
    <location>
        <begin position="853"/>
        <end position="862"/>
    </location>
</feature>
<feature type="compositionally biased region" description="Low complexity" evidence="2">
    <location>
        <begin position="1157"/>
        <end position="1169"/>
    </location>
</feature>
<feature type="domain" description="GIT Spa2 homology (SHD)" evidence="3">
    <location>
        <begin position="88"/>
        <end position="118"/>
    </location>
</feature>
<feature type="compositionally biased region" description="Low complexity" evidence="2">
    <location>
        <begin position="812"/>
        <end position="826"/>
    </location>
</feature>
<feature type="domain" description="GIT Spa2 homology (SHD)" evidence="3">
    <location>
        <begin position="38"/>
        <end position="68"/>
    </location>
</feature>
<feature type="compositionally biased region" description="Polar residues" evidence="2">
    <location>
        <begin position="1170"/>
        <end position="1181"/>
    </location>
</feature>
<dbReference type="GO" id="GO:0043332">
    <property type="term" value="C:mating projection tip"/>
    <property type="evidence" value="ECO:0007669"/>
    <property type="project" value="TreeGrafter"/>
</dbReference>
<proteinExistence type="predicted"/>
<feature type="region of interest" description="Disordered" evidence="2">
    <location>
        <begin position="575"/>
        <end position="640"/>
    </location>
</feature>
<evidence type="ECO:0000313" key="4">
    <source>
        <dbReference type="EMBL" id="ODV67141.1"/>
    </source>
</evidence>
<dbReference type="GO" id="GO:0005826">
    <property type="term" value="C:actomyosin contractile ring"/>
    <property type="evidence" value="ECO:0007669"/>
    <property type="project" value="TreeGrafter"/>
</dbReference>
<keyword evidence="5" id="KW-1185">Reference proteome</keyword>
<dbReference type="Pfam" id="PF12205">
    <property type="entry name" value="GIT1_C"/>
    <property type="match status" value="1"/>
</dbReference>
<dbReference type="GO" id="GO:0000131">
    <property type="term" value="C:incipient cellular bud site"/>
    <property type="evidence" value="ECO:0007669"/>
    <property type="project" value="TreeGrafter"/>
</dbReference>
<feature type="compositionally biased region" description="Low complexity" evidence="2">
    <location>
        <begin position="678"/>
        <end position="692"/>
    </location>
</feature>
<feature type="compositionally biased region" description="Low complexity" evidence="2">
    <location>
        <begin position="332"/>
        <end position="348"/>
    </location>
</feature>
<dbReference type="PANTHER" id="PTHR21601:SF0">
    <property type="entry name" value="PROTEIN SPA2-RELATED"/>
    <property type="match status" value="1"/>
</dbReference>
<dbReference type="Proteomes" id="UP000095085">
    <property type="component" value="Unassembled WGS sequence"/>
</dbReference>
<feature type="compositionally biased region" description="Polar residues" evidence="2">
    <location>
        <begin position="1047"/>
        <end position="1083"/>
    </location>
</feature>
<dbReference type="InterPro" id="IPR039892">
    <property type="entry name" value="Spa2/Sph1"/>
</dbReference>
<protein>
    <recommendedName>
        <fullName evidence="3">GIT Spa2 homology (SHD) domain-containing protein</fullName>
    </recommendedName>
</protein>
<dbReference type="GO" id="GO:1902716">
    <property type="term" value="C:cell cortex of growing cell tip"/>
    <property type="evidence" value="ECO:0007669"/>
    <property type="project" value="TreeGrafter"/>
</dbReference>
<dbReference type="Gene3D" id="1.20.120.330">
    <property type="entry name" value="Nucleotidyltransferases domain 2"/>
    <property type="match status" value="1"/>
</dbReference>
<dbReference type="GeneID" id="30998127"/>